<dbReference type="EMBL" id="CAMXCT020003442">
    <property type="protein sequence ID" value="CAL1157852.1"/>
    <property type="molecule type" value="Genomic_DNA"/>
</dbReference>
<gene>
    <name evidence="3" type="ORF">C1SCF055_LOCUS30261</name>
</gene>
<comment type="caution">
    <text evidence="3">The sequence shown here is derived from an EMBL/GenBank/DDBJ whole genome shotgun (WGS) entry which is preliminary data.</text>
</comment>
<feature type="region of interest" description="Disordered" evidence="1">
    <location>
        <begin position="387"/>
        <end position="422"/>
    </location>
</feature>
<feature type="region of interest" description="Disordered" evidence="1">
    <location>
        <begin position="334"/>
        <end position="370"/>
    </location>
</feature>
<reference evidence="3" key="1">
    <citation type="submission" date="2022-10" db="EMBL/GenBank/DDBJ databases">
        <authorList>
            <person name="Chen Y."/>
            <person name="Dougan E. K."/>
            <person name="Chan C."/>
            <person name="Rhodes N."/>
            <person name="Thang M."/>
        </authorList>
    </citation>
    <scope>NUCLEOTIDE SEQUENCE</scope>
</reference>
<organism evidence="3">
    <name type="scientific">Cladocopium goreaui</name>
    <dbReference type="NCBI Taxonomy" id="2562237"/>
    <lineage>
        <taxon>Eukaryota</taxon>
        <taxon>Sar</taxon>
        <taxon>Alveolata</taxon>
        <taxon>Dinophyceae</taxon>
        <taxon>Suessiales</taxon>
        <taxon>Symbiodiniaceae</taxon>
        <taxon>Cladocopium</taxon>
    </lineage>
</organism>
<protein>
    <submittedName>
        <fullName evidence="3">Uncharacterized protein</fullName>
    </submittedName>
</protein>
<proteinExistence type="predicted"/>
<feature type="chain" id="PRO_5043271020" evidence="2">
    <location>
        <begin position="23"/>
        <end position="1289"/>
    </location>
</feature>
<keyword evidence="2" id="KW-0732">Signal</keyword>
<evidence type="ECO:0000256" key="1">
    <source>
        <dbReference type="SAM" id="MobiDB-lite"/>
    </source>
</evidence>
<reference evidence="4" key="2">
    <citation type="submission" date="2024-04" db="EMBL/GenBank/DDBJ databases">
        <authorList>
            <person name="Chen Y."/>
            <person name="Shah S."/>
            <person name="Dougan E. K."/>
            <person name="Thang M."/>
            <person name="Chan C."/>
        </authorList>
    </citation>
    <scope>NUCLEOTIDE SEQUENCE [LARGE SCALE GENOMIC DNA]</scope>
</reference>
<evidence type="ECO:0000313" key="4">
    <source>
        <dbReference type="EMBL" id="CAL1157852.1"/>
    </source>
</evidence>
<feature type="compositionally biased region" description="Basic and acidic residues" evidence="1">
    <location>
        <begin position="334"/>
        <end position="344"/>
    </location>
</feature>
<feature type="signal peptide" evidence="2">
    <location>
        <begin position="1"/>
        <end position="22"/>
    </location>
</feature>
<evidence type="ECO:0000313" key="3">
    <source>
        <dbReference type="EMBL" id="CAI4004477.1"/>
    </source>
</evidence>
<feature type="region of interest" description="Disordered" evidence="1">
    <location>
        <begin position="547"/>
        <end position="575"/>
    </location>
</feature>
<accession>A0A9P1D523</accession>
<dbReference type="Proteomes" id="UP001152797">
    <property type="component" value="Unassembled WGS sequence"/>
</dbReference>
<evidence type="ECO:0000256" key="2">
    <source>
        <dbReference type="SAM" id="SignalP"/>
    </source>
</evidence>
<feature type="compositionally biased region" description="Acidic residues" evidence="1">
    <location>
        <begin position="345"/>
        <end position="365"/>
    </location>
</feature>
<name>A0A9P1D523_9DINO</name>
<dbReference type="EMBL" id="CAMXCT030003442">
    <property type="protein sequence ID" value="CAL4791789.1"/>
    <property type="molecule type" value="Genomic_DNA"/>
</dbReference>
<feature type="compositionally biased region" description="Basic and acidic residues" evidence="1">
    <location>
        <begin position="554"/>
        <end position="575"/>
    </location>
</feature>
<evidence type="ECO:0000313" key="5">
    <source>
        <dbReference type="Proteomes" id="UP001152797"/>
    </source>
</evidence>
<sequence>MSLFRNFCLLFVLVILSVKGDGKQFAEKGVAQTACLGPTSLAPSQNRQNTPQLEATECGLQEATIPSLWGQSFPPPNCERNVLFDSYRLALRSMPQNEIAECLVLRPLWQLLGRLCCTHSQPEQFYMGTAEQETKREEPKAKATMQIASPPPPPPPMLAPNQAQCHAPWMPQQMPQQMPHMNMMPFMPPQLDQQVMQTVPQQSAMMPADLEDYKMEMSAQTKLNKIMKAAKKEDHLSPEFQSLVATERKKDDKESTSNLLAAVKAHGKAKEALMEVENSRMQLWSQWRVFLQASVTKWKEYTAQFQASETAFQHQMQSATLNLRKAQKRVDLAKKRADAVGKDDEPQEISDDDFDENEPDMQDEAEVPRDENAQRISEGLHQVVTSLSSLSESAEKLEPKSKRPRTKEEEEAPPGSRAMQPFGMADCDNSFDGSVELKEFLPYVKHLEDDKKVLMICEEESQRSTCLGESLLQLKPQQRRASSSCTRKEAKKKALKPPAPVLMRKNYKVFMFSALDIQEWNEDDLFPRELQHGTYLKIEVTAEPQTQVCPPQHVPDKAKQKGPDTPHIHGPDHHHEATSLMQRPLQHQDQRWGPMSHSAMFPSLAGRPTVGHGESQHQSKIVQEQAPKWMHPVKMTFLECAAIEFDDEGPVLYWKTWFLHHQRYTRSFESRTLRLDAAHKFWFQELCDLWADAMDPHLPARVAFVHPKPPMSDNDQHVGHLILVQGQGRELPVLMTALFDHPLHRRVWHLAALQLEYVEPENVFDDLGIARWCNRIHCRIHIGEVPFGQHELVHLQEGDSLVITIPSVQRSSRTEGISLMQRGLKIKSKQPIQYMQTGSAQNPSVAQACGEFQLNPAAAPFDPNRPGLRALSEFEADLWVQWDQEAFAWDDEERSCTILTWFIDHTWHWPHCDHPRRLQLYEDHRQWEELILRRWQDVRDPRSPFELYVVDPRPPALNNDIAAHVLIIQKPFDAWITNLATIIDSTQGQHQPFGQIAITTHEHVRVEAILTATSLERVCLYQSAVLNCQVWFQGVQLPPGVLFPGRSGTGIEIYLWPKSPTAPQAEGHGFLQIPSRRRREEERRTGSAVAQACRPSPVTLQLSTIIKEEDSPIAQEPQEHTWGVKLQAGHPDIIVPEYLEVPFEAGKARLKMIEIEVPPWKTDIETHETTVRRQLQSAMQVKDKLRKSRPKKAYLDADTWAIRTQLLKYRKSLKQTRKALARESLYRMFRAWSGHLTVVHAGESFAYGTTLRASQVRTMAGYCKLRVALRSHLQSSKQRLMKQRSSMSP</sequence>
<keyword evidence="5" id="KW-1185">Reference proteome</keyword>
<dbReference type="EMBL" id="CAMXCT010003442">
    <property type="protein sequence ID" value="CAI4004477.1"/>
    <property type="molecule type" value="Genomic_DNA"/>
</dbReference>